<name>A0AC34R674_9BILA</name>
<protein>
    <submittedName>
        <fullName evidence="2">Uncharacterized protein</fullName>
    </submittedName>
</protein>
<sequence>FAMIGKESLLGLVQTFKMVEKLMLKYDVEFNFGKDYMVYKGSHALLMKLIQFAVPYVKCIEFNYYSIEWYDVVFGILSKESKQKRLAIDGLPIVNDKVRTALTNMVDNGVLIEFKNIEVFVVFEFPPCNFECLTIKPDSEPKPGMRPRFEWVSSIRYIFGQKH</sequence>
<evidence type="ECO:0000313" key="1">
    <source>
        <dbReference type="Proteomes" id="UP000887576"/>
    </source>
</evidence>
<dbReference type="Proteomes" id="UP000887576">
    <property type="component" value="Unplaced"/>
</dbReference>
<organism evidence="1 2">
    <name type="scientific">Panagrolaimus sp. JU765</name>
    <dbReference type="NCBI Taxonomy" id="591449"/>
    <lineage>
        <taxon>Eukaryota</taxon>
        <taxon>Metazoa</taxon>
        <taxon>Ecdysozoa</taxon>
        <taxon>Nematoda</taxon>
        <taxon>Chromadorea</taxon>
        <taxon>Rhabditida</taxon>
        <taxon>Tylenchina</taxon>
        <taxon>Panagrolaimomorpha</taxon>
        <taxon>Panagrolaimoidea</taxon>
        <taxon>Panagrolaimidae</taxon>
        <taxon>Panagrolaimus</taxon>
    </lineage>
</organism>
<accession>A0AC34R674</accession>
<dbReference type="WBParaSite" id="JU765_v2.g3917.t1">
    <property type="protein sequence ID" value="JU765_v2.g3917.t1"/>
    <property type="gene ID" value="JU765_v2.g3917"/>
</dbReference>
<evidence type="ECO:0000313" key="2">
    <source>
        <dbReference type="WBParaSite" id="JU765_v2.g3917.t1"/>
    </source>
</evidence>
<reference evidence="2" key="1">
    <citation type="submission" date="2022-11" db="UniProtKB">
        <authorList>
            <consortium name="WormBaseParasite"/>
        </authorList>
    </citation>
    <scope>IDENTIFICATION</scope>
</reference>
<proteinExistence type="predicted"/>